<organism evidence="2">
    <name type="scientific">viral metagenome</name>
    <dbReference type="NCBI Taxonomy" id="1070528"/>
    <lineage>
        <taxon>unclassified sequences</taxon>
        <taxon>metagenomes</taxon>
        <taxon>organismal metagenomes</taxon>
    </lineage>
</organism>
<dbReference type="InterPro" id="IPR036388">
    <property type="entry name" value="WH-like_DNA-bd_sf"/>
</dbReference>
<dbReference type="Pfam" id="PF13392">
    <property type="entry name" value="HNH_3"/>
    <property type="match status" value="1"/>
</dbReference>
<feature type="domain" description="HNH nuclease" evidence="1">
    <location>
        <begin position="50"/>
        <end position="98"/>
    </location>
</feature>
<dbReference type="GO" id="GO:0016788">
    <property type="term" value="F:hydrolase activity, acting on ester bonds"/>
    <property type="evidence" value="ECO:0007669"/>
    <property type="project" value="InterPro"/>
</dbReference>
<sequence length="344" mass="39896">MEDTEVWKDLANYDKYEVSTFGNVRNKKTDRILKPANNGGYLYFGLSNIKTKTFPAHRLVAETFIENPENKAHVNHKDKNGLNNHLSNLEWNTPKENNIHKSVGVTQTTNQNLAIWRVDLNSDKRIEKYNSIDLASKWLFEQGVSENIHSIKSSISCSIRGVYKCSFGFKWELDKDENLENEIWKEINTENEDTSGYYISSLGRFKNKKGVIMKDYKPHHSGYIYLRVNIKKYALHRLVGLSFIENIENKPFVNHIDGNKLNNNSENLEWVTCSENNTHAHKIGLTKGYKRKVIQYNLEMNKIQNFDTIKEASEKLSISLSCIKDVLKGKQKSSKGFIFKYLEE</sequence>
<dbReference type="SMART" id="SM00507">
    <property type="entry name" value="HNHc"/>
    <property type="match status" value="2"/>
</dbReference>
<name>A0A6C0AQY9_9ZZZZ</name>
<dbReference type="Pfam" id="PF22083">
    <property type="entry name" value="I-HmuI_NUMOD-like"/>
    <property type="match status" value="1"/>
</dbReference>
<dbReference type="AlphaFoldDB" id="A0A6C0AQY9"/>
<dbReference type="InterPro" id="IPR003647">
    <property type="entry name" value="Intron_nuc_1_rpt"/>
</dbReference>
<dbReference type="SMART" id="SM00497">
    <property type="entry name" value="IENR1"/>
    <property type="match status" value="1"/>
</dbReference>
<dbReference type="EMBL" id="MN740763">
    <property type="protein sequence ID" value="QHS82184.1"/>
    <property type="molecule type" value="Genomic_DNA"/>
</dbReference>
<evidence type="ECO:0000259" key="1">
    <source>
        <dbReference type="SMART" id="SM00507"/>
    </source>
</evidence>
<feature type="domain" description="HNH nuclease" evidence="1">
    <location>
        <begin position="229"/>
        <end position="277"/>
    </location>
</feature>
<dbReference type="Gene3D" id="1.10.10.10">
    <property type="entry name" value="Winged helix-like DNA-binding domain superfamily/Winged helix DNA-binding domain"/>
    <property type="match status" value="1"/>
</dbReference>
<reference evidence="2" key="1">
    <citation type="journal article" date="2020" name="Nature">
        <title>Giant virus diversity and host interactions through global metagenomics.</title>
        <authorList>
            <person name="Schulz F."/>
            <person name="Roux S."/>
            <person name="Paez-Espino D."/>
            <person name="Jungbluth S."/>
            <person name="Walsh D.A."/>
            <person name="Denef V.J."/>
            <person name="McMahon K.D."/>
            <person name="Konstantinidis K.T."/>
            <person name="Eloe-Fadrosh E.A."/>
            <person name="Kyrpides N.C."/>
            <person name="Woyke T."/>
        </authorList>
    </citation>
    <scope>NUCLEOTIDE SEQUENCE</scope>
    <source>
        <strain evidence="2">GVMAG-S-1101165-79</strain>
    </source>
</reference>
<dbReference type="SUPFAM" id="SSF54060">
    <property type="entry name" value="His-Me finger endonucleases"/>
    <property type="match status" value="2"/>
</dbReference>
<proteinExistence type="predicted"/>
<protein>
    <recommendedName>
        <fullName evidence="1">HNH nuclease domain-containing protein</fullName>
    </recommendedName>
</protein>
<dbReference type="InterPro" id="IPR003615">
    <property type="entry name" value="HNH_nuc"/>
</dbReference>
<dbReference type="InterPro" id="IPR054307">
    <property type="entry name" value="I-HmuI_NUMOD-like"/>
</dbReference>
<accession>A0A6C0AQY9</accession>
<dbReference type="InterPro" id="IPR044925">
    <property type="entry name" value="His-Me_finger_sf"/>
</dbReference>
<dbReference type="Pfam" id="PF07463">
    <property type="entry name" value="NUMOD4"/>
    <property type="match status" value="1"/>
</dbReference>
<dbReference type="Gene3D" id="3.90.75.20">
    <property type="match status" value="2"/>
</dbReference>
<dbReference type="InterPro" id="IPR010902">
    <property type="entry name" value="NUMOD4"/>
</dbReference>
<evidence type="ECO:0000313" key="2">
    <source>
        <dbReference type="EMBL" id="QHS82184.1"/>
    </source>
</evidence>